<proteinExistence type="predicted"/>
<organism evidence="1">
    <name type="scientific">Arundo donax</name>
    <name type="common">Giant reed</name>
    <name type="synonym">Donax arundinaceus</name>
    <dbReference type="NCBI Taxonomy" id="35708"/>
    <lineage>
        <taxon>Eukaryota</taxon>
        <taxon>Viridiplantae</taxon>
        <taxon>Streptophyta</taxon>
        <taxon>Embryophyta</taxon>
        <taxon>Tracheophyta</taxon>
        <taxon>Spermatophyta</taxon>
        <taxon>Magnoliopsida</taxon>
        <taxon>Liliopsida</taxon>
        <taxon>Poales</taxon>
        <taxon>Poaceae</taxon>
        <taxon>PACMAD clade</taxon>
        <taxon>Arundinoideae</taxon>
        <taxon>Arundineae</taxon>
        <taxon>Arundo</taxon>
    </lineage>
</organism>
<evidence type="ECO:0000313" key="1">
    <source>
        <dbReference type="EMBL" id="JAD21201.1"/>
    </source>
</evidence>
<reference evidence="1" key="2">
    <citation type="journal article" date="2015" name="Data Brief">
        <title>Shoot transcriptome of the giant reed, Arundo donax.</title>
        <authorList>
            <person name="Barrero R.A."/>
            <person name="Guerrero F.D."/>
            <person name="Moolhuijzen P."/>
            <person name="Goolsby J.A."/>
            <person name="Tidwell J."/>
            <person name="Bellgard S.E."/>
            <person name="Bellgard M.I."/>
        </authorList>
    </citation>
    <scope>NUCLEOTIDE SEQUENCE</scope>
    <source>
        <tissue evidence="1">Shoot tissue taken approximately 20 cm above the soil surface</tissue>
    </source>
</reference>
<dbReference type="EMBL" id="GBRH01276694">
    <property type="protein sequence ID" value="JAD21201.1"/>
    <property type="molecule type" value="Transcribed_RNA"/>
</dbReference>
<sequence>MPVAIASLPPKPLLTP</sequence>
<dbReference type="AlphaFoldDB" id="A0A0A8Y5E2"/>
<protein>
    <submittedName>
        <fullName evidence="1">Uncharacterized protein</fullName>
    </submittedName>
</protein>
<reference evidence="1" key="1">
    <citation type="submission" date="2014-09" db="EMBL/GenBank/DDBJ databases">
        <authorList>
            <person name="Magalhaes I.L.F."/>
            <person name="Oliveira U."/>
            <person name="Santos F.R."/>
            <person name="Vidigal T.H.D.A."/>
            <person name="Brescovit A.D."/>
            <person name="Santos A.J."/>
        </authorList>
    </citation>
    <scope>NUCLEOTIDE SEQUENCE</scope>
    <source>
        <tissue evidence="1">Shoot tissue taken approximately 20 cm above the soil surface</tissue>
    </source>
</reference>
<accession>A0A0A8Y5E2</accession>
<name>A0A0A8Y5E2_ARUDO</name>